<comment type="caution">
    <text evidence="1">The sequence shown here is derived from an EMBL/GenBank/DDBJ whole genome shotgun (WGS) entry which is preliminary data.</text>
</comment>
<evidence type="ECO:0000313" key="1">
    <source>
        <dbReference type="EMBL" id="MCW3806945.1"/>
    </source>
</evidence>
<keyword evidence="2" id="KW-1185">Reference proteome</keyword>
<dbReference type="RefSeq" id="WP_301200875.1">
    <property type="nucleotide sequence ID" value="NZ_JAPDPI010000033.1"/>
</dbReference>
<dbReference type="Proteomes" id="UP001207408">
    <property type="component" value="Unassembled WGS sequence"/>
</dbReference>
<name>A0AAE3SKK1_9BACT</name>
<sequence>MVQSVFAQNTDWSLLTPELSGTLKIGIVKGKESKWFSEFKKIKKKASEKETSYSLKDELIENGEIKYIIRPLKDSKGAVMKLSFENLPEDAGLIWAYGGASNERVGEDWTPEIIPSDCDKNVFSIEGESFTLYYGTSRKLRIVEGETPLGGNLKLGDANKQGSPLQLFESGKNTNAQLLTASVEIKDNTPLYFCFYFLNPLADYNYYMLPELFESGVYRVNQETEWMKSTPD</sequence>
<dbReference type="EMBL" id="JAPDPI010000033">
    <property type="protein sequence ID" value="MCW3806945.1"/>
    <property type="molecule type" value="Genomic_DNA"/>
</dbReference>
<gene>
    <name evidence="1" type="ORF">OM074_15015</name>
</gene>
<dbReference type="AlphaFoldDB" id="A0AAE3SKK1"/>
<accession>A0AAE3SKK1</accession>
<dbReference type="CDD" id="cd11747">
    <property type="entry name" value="GH94N_like_1"/>
    <property type="match status" value="1"/>
</dbReference>
<dbReference type="Pfam" id="PF14614">
    <property type="entry name" value="DUF4450"/>
    <property type="match status" value="1"/>
</dbReference>
<reference evidence="1" key="1">
    <citation type="submission" date="2022-10" db="EMBL/GenBank/DDBJ databases">
        <authorList>
            <person name="Yu W.X."/>
        </authorList>
    </citation>
    <scope>NUCLEOTIDE SEQUENCE</scope>
    <source>
        <strain evidence="1">D04</strain>
    </source>
</reference>
<proteinExistence type="predicted"/>
<dbReference type="InterPro" id="IPR028028">
    <property type="entry name" value="DUF4450"/>
</dbReference>
<evidence type="ECO:0000313" key="2">
    <source>
        <dbReference type="Proteomes" id="UP001207408"/>
    </source>
</evidence>
<protein>
    <submittedName>
        <fullName evidence="1">DUF4450 domain-containing protein</fullName>
    </submittedName>
</protein>
<organism evidence="1 2">
    <name type="scientific">Plebeiibacterium marinum</name>
    <dbReference type="NCBI Taxonomy" id="2992111"/>
    <lineage>
        <taxon>Bacteria</taxon>
        <taxon>Pseudomonadati</taxon>
        <taxon>Bacteroidota</taxon>
        <taxon>Bacteroidia</taxon>
        <taxon>Marinilabiliales</taxon>
        <taxon>Marinilabiliaceae</taxon>
        <taxon>Plebeiibacterium</taxon>
    </lineage>
</organism>